<evidence type="ECO:0000313" key="3">
    <source>
        <dbReference type="Proteomes" id="UP000070250"/>
    </source>
</evidence>
<evidence type="ECO:0000259" key="1">
    <source>
        <dbReference type="Pfam" id="PF13577"/>
    </source>
</evidence>
<protein>
    <recommendedName>
        <fullName evidence="1">SnoaL-like domain-containing protein</fullName>
    </recommendedName>
</protein>
<reference evidence="2 3" key="1">
    <citation type="submission" date="2015-06" db="EMBL/GenBank/DDBJ databases">
        <title>A Comprehensive Approach to Explore the Metabolic and Phylogenetic Diversity of Bacterial Steroid Degradation in the Environment: Testosterone as an Example.</title>
        <authorList>
            <person name="Yang F.-C."/>
            <person name="Chen Y.-L."/>
            <person name="Yu C.-P."/>
            <person name="Tang S.-L."/>
            <person name="Wang P.-H."/>
            <person name="Ismail W."/>
            <person name="Wang C.-H."/>
            <person name="Yang C.-Y."/>
            <person name="Chiang Y.-R."/>
        </authorList>
    </citation>
    <scope>NUCLEOTIDE SEQUENCE [LARGE SCALE GENOMIC DNA]</scope>
    <source>
        <strain evidence="2 3">DSM 18526</strain>
    </source>
</reference>
<name>A0A127F903_STEDE</name>
<dbReference type="KEGG" id="sdf:ACG33_07260"/>
<accession>A0A127F903</accession>
<dbReference type="Proteomes" id="UP000070250">
    <property type="component" value="Chromosome"/>
</dbReference>
<gene>
    <name evidence="2" type="ORF">ACG33_07260</name>
</gene>
<dbReference type="PATRIC" id="fig|465721.4.peg.1539"/>
<dbReference type="InterPro" id="IPR037401">
    <property type="entry name" value="SnoaL-like"/>
</dbReference>
<evidence type="ECO:0000313" key="2">
    <source>
        <dbReference type="EMBL" id="AMN46897.1"/>
    </source>
</evidence>
<dbReference type="AlphaFoldDB" id="A0A127F903"/>
<sequence>MNDDLKYLRDRADLTDLINKYATGIDTRDWALYRSIFADEVDIDFSSYDGQPAARMRGDDWVAAVQMLLPGFDVTQHLLANMVFDIRGDTATVTVYMQAEHFLTNGLGDSSHTLGGYYTHRIRLGMDGWKIHGVTLNVTWNRGNRHVYELARQRVAERRKLPVAT</sequence>
<dbReference type="SUPFAM" id="SSF54427">
    <property type="entry name" value="NTF2-like"/>
    <property type="match status" value="1"/>
</dbReference>
<dbReference type="STRING" id="465721.ACG33_07260"/>
<dbReference type="EMBL" id="CP011971">
    <property type="protein sequence ID" value="AMN46897.1"/>
    <property type="molecule type" value="Genomic_DNA"/>
</dbReference>
<keyword evidence="3" id="KW-1185">Reference proteome</keyword>
<proteinExistence type="predicted"/>
<dbReference type="Pfam" id="PF13577">
    <property type="entry name" value="SnoaL_4"/>
    <property type="match status" value="1"/>
</dbReference>
<dbReference type="Gene3D" id="3.10.450.50">
    <property type="match status" value="1"/>
</dbReference>
<dbReference type="CDD" id="cd00531">
    <property type="entry name" value="NTF2_like"/>
    <property type="match status" value="1"/>
</dbReference>
<feature type="domain" description="SnoaL-like" evidence="1">
    <location>
        <begin position="7"/>
        <end position="133"/>
    </location>
</feature>
<dbReference type="InterPro" id="IPR032710">
    <property type="entry name" value="NTF2-like_dom_sf"/>
</dbReference>
<dbReference type="RefSeq" id="WP_066919943.1">
    <property type="nucleotide sequence ID" value="NZ_CP011971.1"/>
</dbReference>
<dbReference type="OrthoDB" id="981191at2"/>
<organism evidence="2 3">
    <name type="scientific">Steroidobacter denitrificans</name>
    <dbReference type="NCBI Taxonomy" id="465721"/>
    <lineage>
        <taxon>Bacteria</taxon>
        <taxon>Pseudomonadati</taxon>
        <taxon>Pseudomonadota</taxon>
        <taxon>Gammaproteobacteria</taxon>
        <taxon>Steroidobacterales</taxon>
        <taxon>Steroidobacteraceae</taxon>
        <taxon>Steroidobacter</taxon>
    </lineage>
</organism>